<dbReference type="PaxDb" id="6239-F39G3.3"/>
<dbReference type="OrthoDB" id="5877628at2759"/>
<name>O16274_CAEEL</name>
<keyword evidence="2" id="KW-0489">Methyltransferase</keyword>
<dbReference type="Proteomes" id="UP000001940">
    <property type="component" value="Chromosome V"/>
</dbReference>
<feature type="region of interest" description="Disordered" evidence="1">
    <location>
        <begin position="1"/>
        <end position="66"/>
    </location>
</feature>
<dbReference type="Bgee" id="WBGene00018208">
    <property type="expression patterns" value="Expressed in germ line (C elegans) and 4 other cell types or tissues"/>
</dbReference>
<dbReference type="RefSeq" id="NP_001309485.1">
    <property type="nucleotide sequence ID" value="NM_001322552.1"/>
</dbReference>
<sequence length="714" mass="82339">MSRDSGRTNNRSHQGRRSPVRQTGRSPVRRQGKSPIRRHGRSPARRQEISPIRKTRRSPANQLSNYEIAQQKVRELQEELHQKNIGLVEEAKLLEQNYGLTVDLAQGSYSSSRGSGGASVTPRSRDRYETSSPIRIDSTEPFRGPEYINGEFSQINYAPHEPFPQNVDPYNAYAGLPDYNSYDRHQPRMYHEDVEVRVDEMPMWPMNDSPPPGMQQQSPERQRAFSPTPAWRHQENVVVDPMPVFPMHGEDEEDPAKPPQDSRDEKVRIQMMMIARQAELAEKERQKARFVAPEEPQRTRLRSDTSAADRERENQRKARHEIGKIRVQVLDDMRKKEKEKDIKKREMERKKRHALQEKKEEAEAAKRREARKKHEDYSKQAECDEFFLKYLNPAIGKIEYEVTKIEGKSPTEYVAKCYAVNIPKELLYGSKFDEIKGECYKGAFVNYVDKLVSLGVIDEHSRKSMKRVEKLSRFLAELVEPLCNDIAIFGTQISVSDARDMRNGFDTFAKEKCAEFWNTSSNKNKLSDFMRRHDRKRTRSRSRETRSRDHKKSENGNSRRRETHRLPAAPSPTNEASLKQLFAATAGNGVPVENDASVGNPMMSFNPCTAPTTLPSLMSVPVPPPPPLPPQPAMMNNYMQPSPNFYPPQQQFPSPVMQGFGQYSQPMIHQQMPPPPQGFQQQQPYQQQPMGSGYEYNNSRRYPTDSDLMDEIFT</sequence>
<feature type="compositionally biased region" description="Basic residues" evidence="1">
    <location>
        <begin position="27"/>
        <end position="44"/>
    </location>
</feature>
<accession>O16274</accession>
<evidence type="ECO:0000313" key="4">
    <source>
        <dbReference type="WormBase" id="F39G3.3"/>
    </source>
</evidence>
<feature type="region of interest" description="Disordered" evidence="1">
    <location>
        <begin position="107"/>
        <end position="130"/>
    </location>
</feature>
<dbReference type="AlphaFoldDB" id="O16274"/>
<dbReference type="EMBL" id="BX284605">
    <property type="protein sequence ID" value="CCD65242.2"/>
    <property type="molecule type" value="Genomic_DNA"/>
</dbReference>
<dbReference type="PIR" id="T03908">
    <property type="entry name" value="T03908"/>
</dbReference>
<dbReference type="UCSC" id="F39G3.3">
    <property type="organism name" value="c. elegans"/>
</dbReference>
<feature type="compositionally biased region" description="Basic and acidic residues" evidence="1">
    <location>
        <begin position="295"/>
        <end position="318"/>
    </location>
</feature>
<dbReference type="GO" id="GO:0032259">
    <property type="term" value="P:methylation"/>
    <property type="evidence" value="ECO:0007669"/>
    <property type="project" value="UniProtKB-KW"/>
</dbReference>
<feature type="region of interest" description="Disordered" evidence="1">
    <location>
        <begin position="671"/>
        <end position="714"/>
    </location>
</feature>
<feature type="compositionally biased region" description="Basic and acidic residues" evidence="1">
    <location>
        <begin position="541"/>
        <end position="560"/>
    </location>
</feature>
<dbReference type="FunCoup" id="O16274">
    <property type="interactions" value="1465"/>
</dbReference>
<dbReference type="STRING" id="6239.F39G3.3.1"/>
<dbReference type="InParanoid" id="O16274"/>
<reference evidence="2 3" key="1">
    <citation type="journal article" date="1998" name="Science">
        <title>Genome sequence of the nematode C. elegans: a platform for investigating biology.</title>
        <authorList>
            <consortium name="The C. elegans sequencing consortium"/>
            <person name="Sulson J.E."/>
            <person name="Waterston R."/>
        </authorList>
    </citation>
    <scope>NUCLEOTIDE SEQUENCE [LARGE SCALE GENOMIC DNA]</scope>
    <source>
        <strain evidence="2 3">Bristol N2</strain>
    </source>
</reference>
<evidence type="ECO:0000313" key="3">
    <source>
        <dbReference type="Proteomes" id="UP000001940"/>
    </source>
</evidence>
<gene>
    <name evidence="2" type="ORF">CELE_F39G3.3</name>
    <name evidence="2 4" type="ORF">F39G3.3</name>
</gene>
<dbReference type="GO" id="GO:0005856">
    <property type="term" value="C:cytoskeleton"/>
    <property type="evidence" value="ECO:0000318"/>
    <property type="project" value="GO_Central"/>
</dbReference>
<dbReference type="GO" id="GO:0030036">
    <property type="term" value="P:actin cytoskeleton organization"/>
    <property type="evidence" value="ECO:0000318"/>
    <property type="project" value="GO_Central"/>
</dbReference>
<dbReference type="GeneID" id="178865"/>
<proteinExistence type="predicted"/>
<dbReference type="HOGENOM" id="CLU_524022_0_0_1"/>
<dbReference type="AGR" id="WB:WBGene00018208"/>
<dbReference type="SMR" id="O16274"/>
<dbReference type="KEGG" id="cel:CELE_F39G3.3"/>
<protein>
    <submittedName>
        <fullName evidence="2">Histone H3-K79 methyltransferase</fullName>
    </submittedName>
</protein>
<dbReference type="IntAct" id="O16274">
    <property type="interactions" value="1"/>
</dbReference>
<dbReference type="GO" id="GO:0008168">
    <property type="term" value="F:methyltransferase activity"/>
    <property type="evidence" value="ECO:0007669"/>
    <property type="project" value="UniProtKB-KW"/>
</dbReference>
<dbReference type="CTD" id="178865"/>
<dbReference type="eggNOG" id="ENOG502TG3P">
    <property type="taxonomic scope" value="Eukaryota"/>
</dbReference>
<feature type="region of interest" description="Disordered" evidence="1">
    <location>
        <begin position="281"/>
        <end position="318"/>
    </location>
</feature>
<evidence type="ECO:0000256" key="1">
    <source>
        <dbReference type="SAM" id="MobiDB-lite"/>
    </source>
</evidence>
<feature type="compositionally biased region" description="Low complexity" evidence="1">
    <location>
        <begin position="678"/>
        <end position="689"/>
    </location>
</feature>
<keyword evidence="3" id="KW-1185">Reference proteome</keyword>
<feature type="region of interest" description="Disordered" evidence="1">
    <location>
        <begin position="336"/>
        <end position="376"/>
    </location>
</feature>
<keyword evidence="2" id="KW-0808">Transferase</keyword>
<feature type="region of interest" description="Disordered" evidence="1">
    <location>
        <begin position="527"/>
        <end position="574"/>
    </location>
</feature>
<dbReference type="WormBase" id="F39G3.3">
    <property type="protein sequence ID" value="CE51277"/>
    <property type="gene ID" value="WBGene00018208"/>
</dbReference>
<organism evidence="2 3">
    <name type="scientific">Caenorhabditis elegans</name>
    <dbReference type="NCBI Taxonomy" id="6239"/>
    <lineage>
        <taxon>Eukaryota</taxon>
        <taxon>Metazoa</taxon>
        <taxon>Ecdysozoa</taxon>
        <taxon>Nematoda</taxon>
        <taxon>Chromadorea</taxon>
        <taxon>Rhabditida</taxon>
        <taxon>Rhabditina</taxon>
        <taxon>Rhabditomorpha</taxon>
        <taxon>Rhabditoidea</taxon>
        <taxon>Rhabditidae</taxon>
        <taxon>Peloderinae</taxon>
        <taxon>Caenorhabditis</taxon>
    </lineage>
</organism>
<evidence type="ECO:0000313" key="2">
    <source>
        <dbReference type="EMBL" id="CCD65242.2"/>
    </source>
</evidence>
<dbReference type="GO" id="GO:0051015">
    <property type="term" value="F:actin filament binding"/>
    <property type="evidence" value="ECO:0000318"/>
    <property type="project" value="GO_Central"/>
</dbReference>